<gene>
    <name evidence="2" type="ORF">ABT39_MTgene3985</name>
</gene>
<comment type="caution">
    <text evidence="2">The sequence shown here is derived from an EMBL/GenBank/DDBJ whole genome shotgun (WGS) entry which is preliminary data.</text>
</comment>
<protein>
    <submittedName>
        <fullName evidence="2">Uncharacterized protein</fullName>
    </submittedName>
</protein>
<geneLocation type="mitochondrion" evidence="2"/>
<dbReference type="AlphaFoldDB" id="A0A101M1Q8"/>
<accession>A0A101M1Q8</accession>
<proteinExistence type="predicted"/>
<sequence>MENTKMKKEKQKQKQKGERTKVFVRSPSVAPCYISSQVQPVVCVALVRGICNVSPKHVHLTGPIGF</sequence>
<reference evidence="2" key="1">
    <citation type="journal article" date="2015" name="Genome Biol. Evol.">
        <title>Organellar Genomes of White Spruce (Picea glauca): Assembly and Annotation.</title>
        <authorList>
            <person name="Jackman S.D."/>
            <person name="Warren R.L."/>
            <person name="Gibb E.A."/>
            <person name="Vandervalk B.P."/>
            <person name="Mohamadi H."/>
            <person name="Chu J."/>
            <person name="Raymond A."/>
            <person name="Pleasance S."/>
            <person name="Coope R."/>
            <person name="Wildung M.R."/>
            <person name="Ritland C.E."/>
            <person name="Bousquet J."/>
            <person name="Jones S.J."/>
            <person name="Bohlmann J."/>
            <person name="Birol I."/>
        </authorList>
    </citation>
    <scope>NUCLEOTIDE SEQUENCE [LARGE SCALE GENOMIC DNA]</scope>
    <source>
        <tissue evidence="2">Flushing bud</tissue>
    </source>
</reference>
<name>A0A101M1Q8_PICGL</name>
<organism evidence="2">
    <name type="scientific">Picea glauca</name>
    <name type="common">White spruce</name>
    <name type="synonym">Pinus glauca</name>
    <dbReference type="NCBI Taxonomy" id="3330"/>
    <lineage>
        <taxon>Eukaryota</taxon>
        <taxon>Viridiplantae</taxon>
        <taxon>Streptophyta</taxon>
        <taxon>Embryophyta</taxon>
        <taxon>Tracheophyta</taxon>
        <taxon>Spermatophyta</taxon>
        <taxon>Pinopsida</taxon>
        <taxon>Pinidae</taxon>
        <taxon>Conifers I</taxon>
        <taxon>Pinales</taxon>
        <taxon>Pinaceae</taxon>
        <taxon>Picea</taxon>
    </lineage>
</organism>
<evidence type="ECO:0000256" key="1">
    <source>
        <dbReference type="SAM" id="MobiDB-lite"/>
    </source>
</evidence>
<feature type="region of interest" description="Disordered" evidence="1">
    <location>
        <begin position="1"/>
        <end position="20"/>
    </location>
</feature>
<dbReference type="EMBL" id="LKAM01000003">
    <property type="protein sequence ID" value="KUM49436.1"/>
    <property type="molecule type" value="Genomic_DNA"/>
</dbReference>
<keyword evidence="2" id="KW-0496">Mitochondrion</keyword>
<evidence type="ECO:0000313" key="2">
    <source>
        <dbReference type="EMBL" id="KUM49436.1"/>
    </source>
</evidence>